<evidence type="ECO:0000259" key="1">
    <source>
        <dbReference type="Pfam" id="PF14300"/>
    </source>
</evidence>
<protein>
    <submittedName>
        <fullName evidence="2">DUF4375 domain-containing protein</fullName>
    </submittedName>
</protein>
<name>A0AAU7RTW3_9HYPH</name>
<dbReference type="EMBL" id="CP157960">
    <property type="protein sequence ID" value="XBT93605.1"/>
    <property type="molecule type" value="Genomic_DNA"/>
</dbReference>
<accession>A0AAU7RTW3</accession>
<dbReference type="Pfam" id="PF14300">
    <property type="entry name" value="DMP19"/>
    <property type="match status" value="1"/>
</dbReference>
<sequence>MPSRLTAAAAYILSLVILTTTVVVPSVAQDAASKDGYRFQEASLQHIPDYDVLSLAYPPNLGLLIANGRDGYLTEMSHDSAPIQRLRLLLGLGEYTYDATSEGLHGYFSAPAGTLAPRLLVALQEAGFSDRAKVVAEAIAAFGPNYPVEDKIRSDFFAQSFLRIQEGIVPDLSKPPTAIDVRLRELGTMLANKTAFRAEVDAYAARDPVVAAALKHARETLPDEQRLSYLQDQLLPGPSGFGEAAEIKARIETMPPSYRTTYVLIILMGEVFNGGTHQFFYNSSGAFAEYVPQALREVGKNDAAVIIETAIAMFPKPYPVSTEERRRISFQHEWNTWDDKLDSFSNAIENDDISAALAAYAKKQGILPN</sequence>
<proteinExistence type="predicted"/>
<reference evidence="2" key="1">
    <citation type="submission" date="2024-06" db="EMBL/GenBank/DDBJ databases">
        <authorList>
            <person name="Li T."/>
            <person name="Gao R."/>
        </authorList>
    </citation>
    <scope>NUCLEOTIDE SEQUENCE</scope>
    <source>
        <strain evidence="2">ZPR3</strain>
    </source>
</reference>
<organism evidence="2">
    <name type="scientific">Rhizobium sp. ZPR3</name>
    <dbReference type="NCBI Taxonomy" id="3158967"/>
    <lineage>
        <taxon>Bacteria</taxon>
        <taxon>Pseudomonadati</taxon>
        <taxon>Pseudomonadota</taxon>
        <taxon>Alphaproteobacteria</taxon>
        <taxon>Hyphomicrobiales</taxon>
        <taxon>Rhizobiaceae</taxon>
        <taxon>Rhizobium/Agrobacterium group</taxon>
        <taxon>Rhizobium</taxon>
    </lineage>
</organism>
<dbReference type="Gene3D" id="1.20.1420.60">
    <property type="match status" value="1"/>
</dbReference>
<dbReference type="RefSeq" id="WP_349957815.1">
    <property type="nucleotide sequence ID" value="NZ_CP157960.1"/>
</dbReference>
<dbReference type="AlphaFoldDB" id="A0AAU7RTW3"/>
<evidence type="ECO:0000313" key="2">
    <source>
        <dbReference type="EMBL" id="XBT93605.1"/>
    </source>
</evidence>
<feature type="domain" description="DNA mimic protein DMP19 C-terminal" evidence="1">
    <location>
        <begin position="253"/>
        <end position="363"/>
    </location>
</feature>
<gene>
    <name evidence="2" type="ORF">ABM479_03780</name>
</gene>
<dbReference type="InterPro" id="IPR025402">
    <property type="entry name" value="DMP19_C"/>
</dbReference>